<dbReference type="Proteomes" id="UP000596661">
    <property type="component" value="Chromosome 3"/>
</dbReference>
<dbReference type="PANTHER" id="PTHR11439">
    <property type="entry name" value="GAG-POL-RELATED RETROTRANSPOSON"/>
    <property type="match status" value="1"/>
</dbReference>
<evidence type="ECO:0000256" key="1">
    <source>
        <dbReference type="SAM" id="MobiDB-lite"/>
    </source>
</evidence>
<sequence>MFNRSTSTANESPANIDNNTYRVPQTRAPQPPPPPPHHPPNWAGCPIDKKSTSGYNRFLGGNLISWCSKKQDVVSRSNTESEYRGLALATSEVIWLQSLLDEISVKVFQIPILWCDSMGAGSLTSNPVFHARTKHVEVDLHFIRDRVLADKLDVRFVDSTNQVADIFTKPLPTSSFTYFRSKLTLGVHSCNLRGDIGILEDDCNDIETDRISLVLMLFRSMTFVIGFFFMPLVMGLVLLFAVEVLFNLSELGCSILCHASSCRNVPDWNFS</sequence>
<keyword evidence="2" id="KW-0472">Membrane</keyword>
<protein>
    <recommendedName>
        <fullName evidence="5">Retrovirus-related Pol polyprotein from transposon RE2</fullName>
    </recommendedName>
</protein>
<feature type="transmembrane region" description="Helical" evidence="2">
    <location>
        <begin position="220"/>
        <end position="242"/>
    </location>
</feature>
<reference evidence="3" key="1">
    <citation type="submission" date="2018-11" db="EMBL/GenBank/DDBJ databases">
        <authorList>
            <person name="Grassa J C."/>
        </authorList>
    </citation>
    <scope>NUCLEOTIDE SEQUENCE [LARGE SCALE GENOMIC DNA]</scope>
</reference>
<evidence type="ECO:0000313" key="3">
    <source>
        <dbReference type="EnsemblPlants" id="cds.evm.model.03.591"/>
    </source>
</evidence>
<feature type="compositionally biased region" description="Polar residues" evidence="1">
    <location>
        <begin position="1"/>
        <end position="23"/>
    </location>
</feature>
<keyword evidence="4" id="KW-1185">Reference proteome</keyword>
<dbReference type="AlphaFoldDB" id="A0A803P9L6"/>
<feature type="region of interest" description="Disordered" evidence="1">
    <location>
        <begin position="1"/>
        <end position="46"/>
    </location>
</feature>
<dbReference type="CDD" id="cd09272">
    <property type="entry name" value="RNase_HI_RT_Ty1"/>
    <property type="match status" value="1"/>
</dbReference>
<dbReference type="PANTHER" id="PTHR11439:SF467">
    <property type="entry name" value="INTEGRASE CATALYTIC DOMAIN-CONTAINING PROTEIN"/>
    <property type="match status" value="1"/>
</dbReference>
<reference evidence="3" key="2">
    <citation type="submission" date="2021-03" db="UniProtKB">
        <authorList>
            <consortium name="EnsemblPlants"/>
        </authorList>
    </citation>
    <scope>IDENTIFICATION</scope>
</reference>
<evidence type="ECO:0000313" key="4">
    <source>
        <dbReference type="Proteomes" id="UP000596661"/>
    </source>
</evidence>
<keyword evidence="2" id="KW-1133">Transmembrane helix</keyword>
<proteinExistence type="predicted"/>
<organism evidence="3 4">
    <name type="scientific">Cannabis sativa</name>
    <name type="common">Hemp</name>
    <name type="synonym">Marijuana</name>
    <dbReference type="NCBI Taxonomy" id="3483"/>
    <lineage>
        <taxon>Eukaryota</taxon>
        <taxon>Viridiplantae</taxon>
        <taxon>Streptophyta</taxon>
        <taxon>Embryophyta</taxon>
        <taxon>Tracheophyta</taxon>
        <taxon>Spermatophyta</taxon>
        <taxon>Magnoliopsida</taxon>
        <taxon>eudicotyledons</taxon>
        <taxon>Gunneridae</taxon>
        <taxon>Pentapetalae</taxon>
        <taxon>rosids</taxon>
        <taxon>fabids</taxon>
        <taxon>Rosales</taxon>
        <taxon>Cannabaceae</taxon>
        <taxon>Cannabis</taxon>
    </lineage>
</organism>
<dbReference type="Gramene" id="evm.model.03.591">
    <property type="protein sequence ID" value="cds.evm.model.03.591"/>
    <property type="gene ID" value="evm.TU.03.591"/>
</dbReference>
<dbReference type="EnsemblPlants" id="evm.model.03.591">
    <property type="protein sequence ID" value="cds.evm.model.03.591"/>
    <property type="gene ID" value="evm.TU.03.591"/>
</dbReference>
<evidence type="ECO:0000256" key="2">
    <source>
        <dbReference type="SAM" id="Phobius"/>
    </source>
</evidence>
<keyword evidence="2" id="KW-0812">Transmembrane</keyword>
<accession>A0A803P9L6</accession>
<feature type="compositionally biased region" description="Pro residues" evidence="1">
    <location>
        <begin position="29"/>
        <end position="39"/>
    </location>
</feature>
<dbReference type="EMBL" id="UZAU01000261">
    <property type="status" value="NOT_ANNOTATED_CDS"/>
    <property type="molecule type" value="Genomic_DNA"/>
</dbReference>
<name>A0A803P9L6_CANSA</name>
<evidence type="ECO:0008006" key="5">
    <source>
        <dbReference type="Google" id="ProtNLM"/>
    </source>
</evidence>